<dbReference type="EMBL" id="CP058350">
    <property type="protein sequence ID" value="QLF69826.1"/>
    <property type="molecule type" value="Genomic_DNA"/>
</dbReference>
<organism evidence="2 3">
    <name type="scientific">Peteryoungia desertarenae</name>
    <dbReference type="NCBI Taxonomy" id="1813451"/>
    <lineage>
        <taxon>Bacteria</taxon>
        <taxon>Pseudomonadati</taxon>
        <taxon>Pseudomonadota</taxon>
        <taxon>Alphaproteobacteria</taxon>
        <taxon>Hyphomicrobiales</taxon>
        <taxon>Rhizobiaceae</taxon>
        <taxon>Peteryoungia</taxon>
    </lineage>
</organism>
<gene>
    <name evidence="2" type="ORF">FE840_009890</name>
</gene>
<dbReference type="InterPro" id="IPR006675">
    <property type="entry name" value="HDIG_dom"/>
</dbReference>
<dbReference type="Proteomes" id="UP000308530">
    <property type="component" value="Chromosome"/>
</dbReference>
<evidence type="ECO:0000259" key="1">
    <source>
        <dbReference type="PROSITE" id="PS51832"/>
    </source>
</evidence>
<reference evidence="2 3" key="1">
    <citation type="submission" date="2020-06" db="EMBL/GenBank/DDBJ databases">
        <title>Genome sequence of Rhizobium sp strain ADMK78.</title>
        <authorList>
            <person name="Rahi P."/>
        </authorList>
    </citation>
    <scope>NUCLEOTIDE SEQUENCE [LARGE SCALE GENOMIC DNA]</scope>
    <source>
        <strain evidence="2 3">ADMK78</strain>
    </source>
</reference>
<evidence type="ECO:0000313" key="2">
    <source>
        <dbReference type="EMBL" id="QLF69826.1"/>
    </source>
</evidence>
<dbReference type="CDD" id="cd00077">
    <property type="entry name" value="HDc"/>
    <property type="match status" value="1"/>
</dbReference>
<dbReference type="InterPro" id="IPR003607">
    <property type="entry name" value="HD/PDEase_dom"/>
</dbReference>
<dbReference type="PROSITE" id="PS51832">
    <property type="entry name" value="HD_GYP"/>
    <property type="match status" value="1"/>
</dbReference>
<dbReference type="Gene3D" id="1.10.3210.10">
    <property type="entry name" value="Hypothetical protein af1432"/>
    <property type="match status" value="1"/>
</dbReference>
<protein>
    <submittedName>
        <fullName evidence="2">HD domain-containing protein</fullName>
    </submittedName>
</protein>
<dbReference type="Pfam" id="PF13487">
    <property type="entry name" value="HD_5"/>
    <property type="match status" value="1"/>
</dbReference>
<dbReference type="PANTHER" id="PTHR43155:SF2">
    <property type="entry name" value="CYCLIC DI-GMP PHOSPHODIESTERASE PA4108"/>
    <property type="match status" value="1"/>
</dbReference>
<dbReference type="NCBIfam" id="TIGR00277">
    <property type="entry name" value="HDIG"/>
    <property type="match status" value="1"/>
</dbReference>
<keyword evidence="3" id="KW-1185">Reference proteome</keyword>
<accession>A0ABX6QNF7</accession>
<sequence length="313" mass="34888">MLISIPKNRIRKGMYIESVACPSREFSKRRFLLSNEDDLRAIALSSADVVLINVSRGVDQDGRTVRIEPQKLGLDMSFEAKARQIRDSIGAQTVAAKASLEEIAGGTTPDMTSLEPMADVVDRAWSDEPLVALELTRLKTKDETTYEHSLAVSGLMALMGRALRLDEKTVREMGIAGILHDIGKLHIPDDILTKPANLTSREREIIRNHPEAGYQILKAYPNMSPIILDICRLHHEALDGSGYPLGLKAPKLPLHVRIATVCDVFEALTSIRPYKRPWSTEQAIKWMFERPQFFDAKLVIRLGSILTPGGRIS</sequence>
<dbReference type="PANTHER" id="PTHR43155">
    <property type="entry name" value="CYCLIC DI-GMP PHOSPHODIESTERASE PA4108-RELATED"/>
    <property type="match status" value="1"/>
</dbReference>
<dbReference type="SMART" id="SM00471">
    <property type="entry name" value="HDc"/>
    <property type="match status" value="1"/>
</dbReference>
<dbReference type="RefSeq" id="WP_171033744.1">
    <property type="nucleotide sequence ID" value="NZ_CP058350.1"/>
</dbReference>
<feature type="domain" description="HD-GYP" evidence="1">
    <location>
        <begin position="123"/>
        <end position="313"/>
    </location>
</feature>
<name>A0ABX6QNF7_9HYPH</name>
<dbReference type="SUPFAM" id="SSF109604">
    <property type="entry name" value="HD-domain/PDEase-like"/>
    <property type="match status" value="1"/>
</dbReference>
<evidence type="ECO:0000313" key="3">
    <source>
        <dbReference type="Proteomes" id="UP000308530"/>
    </source>
</evidence>
<proteinExistence type="predicted"/>
<dbReference type="InterPro" id="IPR037522">
    <property type="entry name" value="HD_GYP_dom"/>
</dbReference>